<evidence type="ECO:0000256" key="3">
    <source>
        <dbReference type="ARBA" id="ARBA00004496"/>
    </source>
</evidence>
<dbReference type="GO" id="GO:0071555">
    <property type="term" value="P:cell wall organization"/>
    <property type="evidence" value="ECO:0007669"/>
    <property type="project" value="UniProtKB-KW"/>
</dbReference>
<keyword evidence="8 14" id="KW-0378">Hydrolase</keyword>
<dbReference type="Gene3D" id="3.40.80.10">
    <property type="entry name" value="Peptidoglycan recognition protein-like"/>
    <property type="match status" value="1"/>
</dbReference>
<evidence type="ECO:0000259" key="13">
    <source>
        <dbReference type="SMART" id="SM00644"/>
    </source>
</evidence>
<dbReference type="SUPFAM" id="SSF55846">
    <property type="entry name" value="N-acetylmuramoyl-L-alanine amidase-like"/>
    <property type="match status" value="1"/>
</dbReference>
<keyword evidence="10" id="KW-0961">Cell wall biogenesis/degradation</keyword>
<accession>A0A0A0BH41</accession>
<evidence type="ECO:0000256" key="12">
    <source>
        <dbReference type="ARBA" id="ARBA00042615"/>
    </source>
</evidence>
<dbReference type="GO" id="GO:0046872">
    <property type="term" value="F:metal ion binding"/>
    <property type="evidence" value="ECO:0007669"/>
    <property type="project" value="UniProtKB-KW"/>
</dbReference>
<dbReference type="PANTHER" id="PTHR30417">
    <property type="entry name" value="N-ACETYLMURAMOYL-L-ALANINE AMIDASE AMID"/>
    <property type="match status" value="1"/>
</dbReference>
<feature type="domain" description="N-acetylmuramoyl-L-alanine amidase" evidence="13">
    <location>
        <begin position="18"/>
        <end position="169"/>
    </location>
</feature>
<sequence>MNINKDTGLIDAAEIKISPNHDERPNPEDISGIVVHNISLPPSEFGATFIDDLFLNQLNCGLHPYFEQLSGLKVSSHLLIRRNGELVQFVPFHRRAWHAGESQWQGRERCNDFTVGIELEGCDDKPFEDVQYQILATVIESLCQTYPELNFQRIAGHEHIAPGRKTDPGAFFEWDYLKQLLDNRA</sequence>
<dbReference type="InterPro" id="IPR051206">
    <property type="entry name" value="NAMLAA_amidase_2"/>
</dbReference>
<proteinExistence type="inferred from homology"/>
<name>A0A0A0BH41_9GAMM</name>
<reference evidence="14 15" key="1">
    <citation type="submission" date="2014-09" db="EMBL/GenBank/DDBJ databases">
        <authorList>
            <person name="Grob C."/>
            <person name="Taubert M."/>
            <person name="Howat A.M."/>
            <person name="Burns O.J."/>
            <person name="Dixon J.L."/>
            <person name="Chen Y."/>
            <person name="Murrell J.C."/>
        </authorList>
    </citation>
    <scope>NUCLEOTIDE SEQUENCE [LARGE SCALE GENOMIC DNA]</scope>
    <source>
        <strain evidence="14">L4</strain>
    </source>
</reference>
<evidence type="ECO:0000256" key="1">
    <source>
        <dbReference type="ARBA" id="ARBA00001561"/>
    </source>
</evidence>
<keyword evidence="9" id="KW-0862">Zinc</keyword>
<evidence type="ECO:0000256" key="11">
    <source>
        <dbReference type="ARBA" id="ARBA00039257"/>
    </source>
</evidence>
<dbReference type="Pfam" id="PF01510">
    <property type="entry name" value="Amidase_2"/>
    <property type="match status" value="1"/>
</dbReference>
<dbReference type="Proteomes" id="UP000029999">
    <property type="component" value="Unassembled WGS sequence"/>
</dbReference>
<comment type="similarity">
    <text evidence="4">Belongs to the N-acetylmuramoyl-L-alanine amidase 2 family.</text>
</comment>
<evidence type="ECO:0000256" key="10">
    <source>
        <dbReference type="ARBA" id="ARBA00023316"/>
    </source>
</evidence>
<dbReference type="GO" id="GO:0009253">
    <property type="term" value="P:peptidoglycan catabolic process"/>
    <property type="evidence" value="ECO:0007669"/>
    <property type="project" value="InterPro"/>
</dbReference>
<comment type="caution">
    <text evidence="14">The sequence shown here is derived from an EMBL/GenBank/DDBJ whole genome shotgun (WGS) entry which is preliminary data.</text>
</comment>
<dbReference type="GO" id="GO:0005737">
    <property type="term" value="C:cytoplasm"/>
    <property type="evidence" value="ECO:0007669"/>
    <property type="project" value="UniProtKB-SubCell"/>
</dbReference>
<organism evidence="14 15">
    <name type="scientific">Methylophaga thiooxydans</name>
    <dbReference type="NCBI Taxonomy" id="392484"/>
    <lineage>
        <taxon>Bacteria</taxon>
        <taxon>Pseudomonadati</taxon>
        <taxon>Pseudomonadota</taxon>
        <taxon>Gammaproteobacteria</taxon>
        <taxon>Thiotrichales</taxon>
        <taxon>Piscirickettsiaceae</taxon>
        <taxon>Methylophaga</taxon>
    </lineage>
</organism>
<dbReference type="PANTHER" id="PTHR30417:SF4">
    <property type="entry name" value="1,6-ANHYDRO-N-ACETYLMURAMYL-L-ALANINE AMIDASE AMPD"/>
    <property type="match status" value="1"/>
</dbReference>
<gene>
    <name evidence="14" type="ORF">LP43_1517</name>
</gene>
<dbReference type="EMBL" id="JRQD01000003">
    <property type="protein sequence ID" value="KGM07017.1"/>
    <property type="molecule type" value="Genomic_DNA"/>
</dbReference>
<dbReference type="EC" id="3.5.1.28" evidence="5"/>
<comment type="subcellular location">
    <subcellularLocation>
        <location evidence="3">Cytoplasm</location>
    </subcellularLocation>
</comment>
<dbReference type="GO" id="GO:0008745">
    <property type="term" value="F:N-acetylmuramoyl-L-alanine amidase activity"/>
    <property type="evidence" value="ECO:0007669"/>
    <property type="project" value="UniProtKB-EC"/>
</dbReference>
<dbReference type="RefSeq" id="WP_036313863.1">
    <property type="nucleotide sequence ID" value="NZ_JRQD01000003.1"/>
</dbReference>
<comment type="cofactor">
    <cofactor evidence="2">
        <name>Zn(2+)</name>
        <dbReference type="ChEBI" id="CHEBI:29105"/>
    </cofactor>
</comment>
<keyword evidence="6" id="KW-0963">Cytoplasm</keyword>
<dbReference type="CDD" id="cd06583">
    <property type="entry name" value="PGRP"/>
    <property type="match status" value="1"/>
</dbReference>
<comment type="catalytic activity">
    <reaction evidence="1">
        <text>Hydrolyzes the link between N-acetylmuramoyl residues and L-amino acid residues in certain cell-wall glycopeptides.</text>
        <dbReference type="EC" id="3.5.1.28"/>
    </reaction>
</comment>
<evidence type="ECO:0000256" key="4">
    <source>
        <dbReference type="ARBA" id="ARBA00007553"/>
    </source>
</evidence>
<evidence type="ECO:0000256" key="9">
    <source>
        <dbReference type="ARBA" id="ARBA00022833"/>
    </source>
</evidence>
<dbReference type="InterPro" id="IPR036505">
    <property type="entry name" value="Amidase/PGRP_sf"/>
</dbReference>
<dbReference type="SMART" id="SM00644">
    <property type="entry name" value="Ami_2"/>
    <property type="match status" value="1"/>
</dbReference>
<evidence type="ECO:0000256" key="5">
    <source>
        <dbReference type="ARBA" id="ARBA00011901"/>
    </source>
</evidence>
<dbReference type="STRING" id="392484.LP43_1517"/>
<dbReference type="GO" id="GO:0009254">
    <property type="term" value="P:peptidoglycan turnover"/>
    <property type="evidence" value="ECO:0007669"/>
    <property type="project" value="TreeGrafter"/>
</dbReference>
<evidence type="ECO:0000256" key="7">
    <source>
        <dbReference type="ARBA" id="ARBA00022723"/>
    </source>
</evidence>
<evidence type="ECO:0000313" key="15">
    <source>
        <dbReference type="Proteomes" id="UP000029999"/>
    </source>
</evidence>
<dbReference type="AlphaFoldDB" id="A0A0A0BH41"/>
<dbReference type="InterPro" id="IPR002502">
    <property type="entry name" value="Amidase_domain"/>
</dbReference>
<evidence type="ECO:0000313" key="14">
    <source>
        <dbReference type="EMBL" id="KGM07017.1"/>
    </source>
</evidence>
<evidence type="ECO:0000256" key="6">
    <source>
        <dbReference type="ARBA" id="ARBA00022490"/>
    </source>
</evidence>
<dbReference type="NCBIfam" id="NF008758">
    <property type="entry name" value="PRK11789.1"/>
    <property type="match status" value="1"/>
</dbReference>
<evidence type="ECO:0000256" key="2">
    <source>
        <dbReference type="ARBA" id="ARBA00001947"/>
    </source>
</evidence>
<protein>
    <recommendedName>
        <fullName evidence="11">1,6-anhydro-N-acetylmuramyl-L-alanine amidase AmpD</fullName>
        <ecNumber evidence="5">3.5.1.28</ecNumber>
    </recommendedName>
    <alternativeName>
        <fullName evidence="12">N-acetylmuramoyl-L-alanine amidase</fullName>
    </alternativeName>
</protein>
<evidence type="ECO:0000256" key="8">
    <source>
        <dbReference type="ARBA" id="ARBA00022801"/>
    </source>
</evidence>
<keyword evidence="7" id="KW-0479">Metal-binding</keyword>